<keyword evidence="9" id="KW-1185">Reference proteome</keyword>
<dbReference type="GO" id="GO:0010181">
    <property type="term" value="F:FMN binding"/>
    <property type="evidence" value="ECO:0007669"/>
    <property type="project" value="UniProtKB-UniRule"/>
</dbReference>
<dbReference type="InterPro" id="IPR003680">
    <property type="entry name" value="Flavodoxin_fold"/>
</dbReference>
<name>A0A2S9IRD1_9HYPH</name>
<evidence type="ECO:0000256" key="3">
    <source>
        <dbReference type="ARBA" id="ARBA00023002"/>
    </source>
</evidence>
<comment type="cofactor">
    <cofactor evidence="6">
        <name>FMN</name>
        <dbReference type="ChEBI" id="CHEBI:58210"/>
    </cofactor>
    <text evidence="6">Binds 1 FMN per subunit.</text>
</comment>
<dbReference type="GO" id="GO:0009055">
    <property type="term" value="F:electron transfer activity"/>
    <property type="evidence" value="ECO:0007669"/>
    <property type="project" value="UniProtKB-UniRule"/>
</dbReference>
<evidence type="ECO:0000313" key="9">
    <source>
        <dbReference type="Proteomes" id="UP000239434"/>
    </source>
</evidence>
<keyword evidence="3 6" id="KW-0560">Oxidoreductase</keyword>
<dbReference type="RefSeq" id="WP_105742325.1">
    <property type="nucleotide sequence ID" value="NZ_PVBR01000008.1"/>
</dbReference>
<feature type="binding site" evidence="6">
    <location>
        <begin position="138"/>
        <end position="141"/>
    </location>
    <ligand>
        <name>FMN</name>
        <dbReference type="ChEBI" id="CHEBI:58210"/>
    </ligand>
</feature>
<dbReference type="Proteomes" id="UP000239434">
    <property type="component" value="Unassembled WGS sequence"/>
</dbReference>
<dbReference type="InterPro" id="IPR050104">
    <property type="entry name" value="FMN-dep_NADH:Q_OxRdtase_AzoR1"/>
</dbReference>
<comment type="function">
    <text evidence="6">Quinone reductase that provides resistance to thiol-specific stress caused by electrophilic quinones.</text>
</comment>
<sequence>MKILHVDTSITGPASVSRKLSAEIVEAALRRHPDAELTVRDLAAQQIDHLSSAHLAAAQGTAPENAQVREDIAAGRSALEEFLAADLIILGAPMYNFGIPSQLKAWIDRLAVPGATFRYTESGPEGLVGNKKLIIASSRGGFYGPGSPAEALDHQESYLRAIFGFFGITDVTVVRAEGVAISEQARATAIDSARGEIAAIAS</sequence>
<dbReference type="EC" id="1.7.1.17" evidence="6"/>
<dbReference type="AlphaFoldDB" id="A0A2S9IRD1"/>
<keyword evidence="1 6" id="KW-0285">Flavoprotein</keyword>
<comment type="catalytic activity">
    <reaction evidence="5">
        <text>N,N-dimethyl-1,4-phenylenediamine + anthranilate + 2 NAD(+) = 2-(4-dimethylaminophenyl)diazenylbenzoate + 2 NADH + 2 H(+)</text>
        <dbReference type="Rhea" id="RHEA:55872"/>
        <dbReference type="ChEBI" id="CHEBI:15378"/>
        <dbReference type="ChEBI" id="CHEBI:15783"/>
        <dbReference type="ChEBI" id="CHEBI:16567"/>
        <dbReference type="ChEBI" id="CHEBI:57540"/>
        <dbReference type="ChEBI" id="CHEBI:57945"/>
        <dbReference type="ChEBI" id="CHEBI:71579"/>
        <dbReference type="EC" id="1.7.1.17"/>
    </reaction>
    <physiologicalReaction direction="right-to-left" evidence="5">
        <dbReference type="Rhea" id="RHEA:55874"/>
    </physiologicalReaction>
</comment>
<evidence type="ECO:0000313" key="8">
    <source>
        <dbReference type="EMBL" id="PRD43086.1"/>
    </source>
</evidence>
<dbReference type="InterPro" id="IPR023048">
    <property type="entry name" value="NADH:quinone_OxRdtase_FMN_depd"/>
</dbReference>
<accession>A0A2S9IRD1</accession>
<comment type="catalytic activity">
    <reaction evidence="6">
        <text>2 a quinone + NADH + H(+) = 2 a 1,4-benzosemiquinone + NAD(+)</text>
        <dbReference type="Rhea" id="RHEA:65952"/>
        <dbReference type="ChEBI" id="CHEBI:15378"/>
        <dbReference type="ChEBI" id="CHEBI:57540"/>
        <dbReference type="ChEBI" id="CHEBI:57945"/>
        <dbReference type="ChEBI" id="CHEBI:132124"/>
        <dbReference type="ChEBI" id="CHEBI:134225"/>
    </reaction>
</comment>
<evidence type="ECO:0000256" key="4">
    <source>
        <dbReference type="ARBA" id="ARBA00023027"/>
    </source>
</evidence>
<comment type="similarity">
    <text evidence="6">Belongs to the azoreductase type 1 family.</text>
</comment>
<evidence type="ECO:0000256" key="6">
    <source>
        <dbReference type="HAMAP-Rule" id="MF_01216"/>
    </source>
</evidence>
<dbReference type="EMBL" id="PVBR01000008">
    <property type="protein sequence ID" value="PRD43086.1"/>
    <property type="molecule type" value="Genomic_DNA"/>
</dbReference>
<evidence type="ECO:0000256" key="5">
    <source>
        <dbReference type="ARBA" id="ARBA00048542"/>
    </source>
</evidence>
<dbReference type="HAMAP" id="MF_01216">
    <property type="entry name" value="Azoreductase_type1"/>
    <property type="match status" value="1"/>
</dbReference>
<comment type="caution">
    <text evidence="8">The sequence shown here is derived from an EMBL/GenBank/DDBJ whole genome shotgun (WGS) entry which is preliminary data.</text>
</comment>
<comment type="function">
    <text evidence="6">Also exhibits azoreductase activity. Catalyzes the reductive cleavage of the azo bond in aromatic azo compounds to the corresponding amines.</text>
</comment>
<reference evidence="8 9" key="1">
    <citation type="submission" date="2018-02" db="EMBL/GenBank/DDBJ databases">
        <title>The draft genome of Phyllobacterium sp. 1N-3.</title>
        <authorList>
            <person name="Liu L."/>
            <person name="Li L."/>
            <person name="Zhang X."/>
            <person name="Wang T."/>
            <person name="Liang L."/>
        </authorList>
    </citation>
    <scope>NUCLEOTIDE SEQUENCE [LARGE SCALE GENOMIC DNA]</scope>
    <source>
        <strain evidence="8 9">1N-3</strain>
    </source>
</reference>
<dbReference type="Pfam" id="PF02525">
    <property type="entry name" value="Flavodoxin_2"/>
    <property type="match status" value="1"/>
</dbReference>
<proteinExistence type="inferred from homology"/>
<gene>
    <name evidence="6" type="primary">azoR</name>
    <name evidence="8" type="ORF">C5748_12825</name>
</gene>
<dbReference type="EC" id="1.6.5.-" evidence="6"/>
<keyword evidence="4 6" id="KW-0520">NAD</keyword>
<dbReference type="InterPro" id="IPR029039">
    <property type="entry name" value="Flavoprotein-like_sf"/>
</dbReference>
<feature type="binding site" evidence="6">
    <location>
        <position position="9"/>
    </location>
    <ligand>
        <name>FMN</name>
        <dbReference type="ChEBI" id="CHEBI:58210"/>
    </ligand>
</feature>
<dbReference type="SUPFAM" id="SSF52218">
    <property type="entry name" value="Flavoproteins"/>
    <property type="match status" value="1"/>
</dbReference>
<comment type="subunit">
    <text evidence="6">Homodimer.</text>
</comment>
<evidence type="ECO:0000259" key="7">
    <source>
        <dbReference type="Pfam" id="PF02525"/>
    </source>
</evidence>
<evidence type="ECO:0000256" key="2">
    <source>
        <dbReference type="ARBA" id="ARBA00022643"/>
    </source>
</evidence>
<feature type="binding site" evidence="6">
    <location>
        <begin position="15"/>
        <end position="17"/>
    </location>
    <ligand>
        <name>FMN</name>
        <dbReference type="ChEBI" id="CHEBI:58210"/>
    </ligand>
</feature>
<feature type="binding site" evidence="6">
    <location>
        <begin position="94"/>
        <end position="97"/>
    </location>
    <ligand>
        <name>FMN</name>
        <dbReference type="ChEBI" id="CHEBI:58210"/>
    </ligand>
</feature>
<dbReference type="GO" id="GO:0016655">
    <property type="term" value="F:oxidoreductase activity, acting on NAD(P)H, quinone or similar compound as acceptor"/>
    <property type="evidence" value="ECO:0007669"/>
    <property type="project" value="InterPro"/>
</dbReference>
<dbReference type="PANTHER" id="PTHR43741:SF4">
    <property type="entry name" value="FMN-DEPENDENT NADH:QUINONE OXIDOREDUCTASE"/>
    <property type="match status" value="1"/>
</dbReference>
<feature type="domain" description="Flavodoxin-like fold" evidence="7">
    <location>
        <begin position="1"/>
        <end position="199"/>
    </location>
</feature>
<keyword evidence="2 6" id="KW-0288">FMN</keyword>
<evidence type="ECO:0000256" key="1">
    <source>
        <dbReference type="ARBA" id="ARBA00022630"/>
    </source>
</evidence>
<organism evidence="8 9">
    <name type="scientific">Phyllobacterium phragmitis</name>
    <dbReference type="NCBI Taxonomy" id="2670329"/>
    <lineage>
        <taxon>Bacteria</taxon>
        <taxon>Pseudomonadati</taxon>
        <taxon>Pseudomonadota</taxon>
        <taxon>Alphaproteobacteria</taxon>
        <taxon>Hyphomicrobiales</taxon>
        <taxon>Phyllobacteriaceae</taxon>
        <taxon>Phyllobacterium</taxon>
    </lineage>
</organism>
<protein>
    <recommendedName>
        <fullName evidence="6">FMN dependent NADH:quinone oxidoreductase</fullName>
        <ecNumber evidence="6">1.6.5.-</ecNumber>
    </recommendedName>
    <alternativeName>
        <fullName evidence="6">Azo-dye reductase</fullName>
    </alternativeName>
    <alternativeName>
        <fullName evidence="6">FMN-dependent NADH-azo compound oxidoreductase</fullName>
    </alternativeName>
    <alternativeName>
        <fullName evidence="6">FMN-dependent NADH-azoreductase</fullName>
        <ecNumber evidence="6">1.7.1.17</ecNumber>
    </alternativeName>
</protein>
<dbReference type="PANTHER" id="PTHR43741">
    <property type="entry name" value="FMN-DEPENDENT NADH-AZOREDUCTASE 1"/>
    <property type="match status" value="1"/>
</dbReference>
<dbReference type="GO" id="GO:0016652">
    <property type="term" value="F:oxidoreductase activity, acting on NAD(P)H as acceptor"/>
    <property type="evidence" value="ECO:0007669"/>
    <property type="project" value="UniProtKB-UniRule"/>
</dbReference>
<dbReference type="Gene3D" id="3.40.50.360">
    <property type="match status" value="1"/>
</dbReference>